<dbReference type="InterPro" id="IPR036397">
    <property type="entry name" value="RNaseH_sf"/>
</dbReference>
<accession>A0A6L2KQ70</accession>
<feature type="region of interest" description="Disordered" evidence="1">
    <location>
        <begin position="267"/>
        <end position="323"/>
    </location>
</feature>
<dbReference type="InterPro" id="IPR012337">
    <property type="entry name" value="RNaseH-like_sf"/>
</dbReference>
<reference evidence="3" key="1">
    <citation type="journal article" date="2019" name="Sci. Rep.">
        <title>Draft genome of Tanacetum cinerariifolium, the natural source of mosquito coil.</title>
        <authorList>
            <person name="Yamashiro T."/>
            <person name="Shiraishi A."/>
            <person name="Satake H."/>
            <person name="Nakayama K."/>
        </authorList>
    </citation>
    <scope>NUCLEOTIDE SEQUENCE</scope>
</reference>
<dbReference type="PANTHER" id="PTHR11439:SF483">
    <property type="entry name" value="PEPTIDE SYNTHASE GLIP-LIKE, PUTATIVE (AFU_ORTHOLOGUE AFUA_3G12920)-RELATED"/>
    <property type="match status" value="1"/>
</dbReference>
<dbReference type="CDD" id="cd09272">
    <property type="entry name" value="RNase_HI_RT_Ty1"/>
    <property type="match status" value="1"/>
</dbReference>
<protein>
    <submittedName>
        <fullName evidence="3">Retrovirus-related Pol polyprotein from transposon TNT 1-94</fullName>
    </submittedName>
</protein>
<dbReference type="Gene3D" id="3.30.420.10">
    <property type="entry name" value="Ribonuclease H-like superfamily/Ribonuclease H"/>
    <property type="match status" value="1"/>
</dbReference>
<dbReference type="Pfam" id="PF07727">
    <property type="entry name" value="RVT_2"/>
    <property type="match status" value="1"/>
</dbReference>
<evidence type="ECO:0000259" key="2">
    <source>
        <dbReference type="Pfam" id="PF07727"/>
    </source>
</evidence>
<dbReference type="PANTHER" id="PTHR11439">
    <property type="entry name" value="GAG-POL-RELATED RETROTRANSPOSON"/>
    <property type="match status" value="1"/>
</dbReference>
<feature type="compositionally biased region" description="Polar residues" evidence="1">
    <location>
        <begin position="288"/>
        <end position="300"/>
    </location>
</feature>
<feature type="region of interest" description="Disordered" evidence="1">
    <location>
        <begin position="1249"/>
        <end position="1275"/>
    </location>
</feature>
<gene>
    <name evidence="3" type="ORF">Tci_023659</name>
</gene>
<proteinExistence type="predicted"/>
<dbReference type="InterPro" id="IPR013103">
    <property type="entry name" value="RVT_2"/>
</dbReference>
<feature type="domain" description="Reverse transcriptase Ty1/copia-type" evidence="2">
    <location>
        <begin position="924"/>
        <end position="973"/>
    </location>
</feature>
<evidence type="ECO:0000256" key="1">
    <source>
        <dbReference type="SAM" id="MobiDB-lite"/>
    </source>
</evidence>
<dbReference type="EMBL" id="BKCJ010002903">
    <property type="protein sequence ID" value="GEU51681.1"/>
    <property type="molecule type" value="Genomic_DNA"/>
</dbReference>
<sequence length="1431" mass="161659">MWTELCLAYEGPSNTSDTKIATLRLKFNAFKELEGAKVNGNYTRLKCLLNDLENNEVIISQSKVNATFVNSLRRKWLSMNQTERANNSIKNDSLAALYGKYHYEEGLIDDIYASETRRFTIQASSSKALIFNNYFQDSDSDVEEDNRTSNEFVADLNAEYHERALLANQKRFYKSSMRRIDELTKGKMIKERVTKEKVIRGWQLSHLIRMMNLYPQRMKEQQSSRPSWQLQRISHQLERVMHDLVNGKLTLDQLISEQIPGNIIKALGGKGRKKENNSSKEVLFTKADISTSESTPMITSDSEDNSDNQEPLPPLPKLTGEKPSSALKSLTSLFDVNANMAELTLNTTSKEVKKSSNKISQTYVIKKKTEPKHPAAQNSCSDKNALPSTEQLLLFLMEEVKCIKNQIMISSDTFSSVSQASSLKTSKQKVWYGPCKYCGLKNHLSNDCYLKPKCSTCGSCSHTTKEHTEQTAVRKSLNKLKGQSISKPIPIRNTRMPKAFSECKYYGSNKHHPDDYEFYLGCEICRSIAHKTAYCPKNLRKDRKQRVAIKYSKESGPRVVFGDNSSGDTEGYGLVNCNGITFTKTISHNKYTLVILDEYSRYTWVICLKKKSDTADCIISFIRQMENPNDTKLKQLESDNGIEFRNYNLEAFYDEKDHLGKIDKKADDGFFLSYSSVAKAFKVFNIKRQELEETFHVTFSADDEAILQTSTKGDAINSNEVNSFLDDEFSKPRTLDTVCNANTGYFPYVPAFDRLSIINHVSPEPIITSSPLISSTSEDSSIPNIKGVVPALDEAIHHELDRWSREKHIELANIIGEPLAGITTRSRIRDSEAALAHKCLYVNFLIKIEPKKLIEALEEEEWVLAITEELNQFEKNKVWTLVIKPYGKAIIGLIWVFKNKIDEEGVVTKNKVRLVAKGVSDGCESAFLNGKISEEVYVEQPPGFESSEFPNYVCKLNKALYGLKQAPRAWYQANLKESHLVAVIFFRKITSGECQILGGKLVCWSAKKQTSMAMSSTKAEYVVSVGCCAQVLWIKSQLAEYDVLYDKVPIFCDNTSAINISNNLVLHSRTKHIDIRFHFIRDHILKGDIELHFVPTDLQLANIFTKPLAEPSFPRLVAELGMLNIEKQVAKLYQEPEESLIPSSRETKKKKIISSSQPKSPYKVRVTLPKKQVAKTQHFEVIVAITNATKSLEASKLAEEQGNHPSAAETKKVTVFKYKGHCKQPLSNFSRRECQIPKLQDQIIHDSDESAACEPMPEDDLRSISGSKAADSDDIQGNDVSYSDYTFLNHNASIKCLSIPNHLDHIRKEVSSIHSKLETMESSIIHQVSDGIKSTLLALSDRFTRLKMEFSKTLKSDMGKSVTTLVKYGMKKVRDDLKSQSNSLGKFCLDIQSMQTQLNDIQSLFEPAVIVDDTAEGEKNKKAKDSNPAAT</sequence>
<organism evidence="3">
    <name type="scientific">Tanacetum cinerariifolium</name>
    <name type="common">Dalmatian daisy</name>
    <name type="synonym">Chrysanthemum cinerariifolium</name>
    <dbReference type="NCBI Taxonomy" id="118510"/>
    <lineage>
        <taxon>Eukaryota</taxon>
        <taxon>Viridiplantae</taxon>
        <taxon>Streptophyta</taxon>
        <taxon>Embryophyta</taxon>
        <taxon>Tracheophyta</taxon>
        <taxon>Spermatophyta</taxon>
        <taxon>Magnoliopsida</taxon>
        <taxon>eudicotyledons</taxon>
        <taxon>Gunneridae</taxon>
        <taxon>Pentapetalae</taxon>
        <taxon>asterids</taxon>
        <taxon>campanulids</taxon>
        <taxon>Asterales</taxon>
        <taxon>Asteraceae</taxon>
        <taxon>Asteroideae</taxon>
        <taxon>Anthemideae</taxon>
        <taxon>Anthemidinae</taxon>
        <taxon>Tanacetum</taxon>
    </lineage>
</organism>
<name>A0A6L2KQ70_TANCI</name>
<comment type="caution">
    <text evidence="3">The sequence shown here is derived from an EMBL/GenBank/DDBJ whole genome shotgun (WGS) entry which is preliminary data.</text>
</comment>
<dbReference type="SUPFAM" id="SSF53098">
    <property type="entry name" value="Ribonuclease H-like"/>
    <property type="match status" value="1"/>
</dbReference>
<dbReference type="GO" id="GO:0003676">
    <property type="term" value="F:nucleic acid binding"/>
    <property type="evidence" value="ECO:0007669"/>
    <property type="project" value="InterPro"/>
</dbReference>
<evidence type="ECO:0000313" key="3">
    <source>
        <dbReference type="EMBL" id="GEU51681.1"/>
    </source>
</evidence>